<evidence type="ECO:0000313" key="3">
    <source>
        <dbReference type="Proteomes" id="UP000000763"/>
    </source>
</evidence>
<organism evidence="2 3">
    <name type="scientific">Oryza sativa subsp. japonica</name>
    <name type="common">Rice</name>
    <dbReference type="NCBI Taxonomy" id="39947"/>
    <lineage>
        <taxon>Eukaryota</taxon>
        <taxon>Viridiplantae</taxon>
        <taxon>Streptophyta</taxon>
        <taxon>Embryophyta</taxon>
        <taxon>Tracheophyta</taxon>
        <taxon>Spermatophyta</taxon>
        <taxon>Magnoliopsida</taxon>
        <taxon>Liliopsida</taxon>
        <taxon>Poales</taxon>
        <taxon>Poaceae</taxon>
        <taxon>BOP clade</taxon>
        <taxon>Oryzoideae</taxon>
        <taxon>Oryzeae</taxon>
        <taxon>Oryzinae</taxon>
        <taxon>Oryza</taxon>
        <taxon>Oryza sativa</taxon>
    </lineage>
</organism>
<dbReference type="EMBL" id="AP004556">
    <property type="protein sequence ID" value="BAC99526.1"/>
    <property type="molecule type" value="Genomic_DNA"/>
</dbReference>
<protein>
    <submittedName>
        <fullName evidence="2">Uncharacterized protein</fullName>
    </submittedName>
</protein>
<dbReference type="Proteomes" id="UP000000763">
    <property type="component" value="Chromosome 8"/>
</dbReference>
<reference evidence="3" key="1">
    <citation type="journal article" date="2005" name="Nature">
        <title>The map-based sequence of the rice genome.</title>
        <authorList>
            <consortium name="International rice genome sequencing project (IRGSP)"/>
            <person name="Matsumoto T."/>
            <person name="Wu J."/>
            <person name="Kanamori H."/>
            <person name="Katayose Y."/>
            <person name="Fujisawa M."/>
            <person name="Namiki N."/>
            <person name="Mizuno H."/>
            <person name="Yamamoto K."/>
            <person name="Antonio B.A."/>
            <person name="Baba T."/>
            <person name="Sakata K."/>
            <person name="Nagamura Y."/>
            <person name="Aoki H."/>
            <person name="Arikawa K."/>
            <person name="Arita K."/>
            <person name="Bito T."/>
            <person name="Chiden Y."/>
            <person name="Fujitsuka N."/>
            <person name="Fukunaka R."/>
            <person name="Hamada M."/>
            <person name="Harada C."/>
            <person name="Hayashi A."/>
            <person name="Hijishita S."/>
            <person name="Honda M."/>
            <person name="Hosokawa S."/>
            <person name="Ichikawa Y."/>
            <person name="Idonuma A."/>
            <person name="Iijima M."/>
            <person name="Ikeda M."/>
            <person name="Ikeno M."/>
            <person name="Ito K."/>
            <person name="Ito S."/>
            <person name="Ito T."/>
            <person name="Ito Y."/>
            <person name="Ito Y."/>
            <person name="Iwabuchi A."/>
            <person name="Kamiya K."/>
            <person name="Karasawa W."/>
            <person name="Kurita K."/>
            <person name="Katagiri S."/>
            <person name="Kikuta A."/>
            <person name="Kobayashi H."/>
            <person name="Kobayashi N."/>
            <person name="Machita K."/>
            <person name="Maehara T."/>
            <person name="Masukawa M."/>
            <person name="Mizubayashi T."/>
            <person name="Mukai Y."/>
            <person name="Nagasaki H."/>
            <person name="Nagata Y."/>
            <person name="Naito S."/>
            <person name="Nakashima M."/>
            <person name="Nakama Y."/>
            <person name="Nakamichi Y."/>
            <person name="Nakamura M."/>
            <person name="Meguro A."/>
            <person name="Negishi M."/>
            <person name="Ohta I."/>
            <person name="Ohta T."/>
            <person name="Okamoto M."/>
            <person name="Ono N."/>
            <person name="Saji S."/>
            <person name="Sakaguchi M."/>
            <person name="Sakai K."/>
            <person name="Shibata M."/>
            <person name="Shimokawa T."/>
            <person name="Song J."/>
            <person name="Takazaki Y."/>
            <person name="Terasawa K."/>
            <person name="Tsugane M."/>
            <person name="Tsuji K."/>
            <person name="Ueda S."/>
            <person name="Waki K."/>
            <person name="Yamagata H."/>
            <person name="Yamamoto M."/>
            <person name="Yamamoto S."/>
            <person name="Yamane H."/>
            <person name="Yoshiki S."/>
            <person name="Yoshihara R."/>
            <person name="Yukawa K."/>
            <person name="Zhong H."/>
            <person name="Yano M."/>
            <person name="Yuan Q."/>
            <person name="Ouyang S."/>
            <person name="Liu J."/>
            <person name="Jones K.M."/>
            <person name="Gansberger K."/>
            <person name="Moffat K."/>
            <person name="Hill J."/>
            <person name="Bera J."/>
            <person name="Fadrosh D."/>
            <person name="Jin S."/>
            <person name="Johri S."/>
            <person name="Kim M."/>
            <person name="Overton L."/>
            <person name="Reardon M."/>
            <person name="Tsitrin T."/>
            <person name="Vuong H."/>
            <person name="Weaver B."/>
            <person name="Ciecko A."/>
            <person name="Tallon L."/>
            <person name="Jackson J."/>
            <person name="Pai G."/>
            <person name="Aken S.V."/>
            <person name="Utterback T."/>
            <person name="Reidmuller S."/>
            <person name="Feldblyum T."/>
            <person name="Hsiao J."/>
            <person name="Zismann V."/>
            <person name="Iobst S."/>
            <person name="de Vazeille A.R."/>
            <person name="Buell C.R."/>
            <person name="Ying K."/>
            <person name="Li Y."/>
            <person name="Lu T."/>
            <person name="Huang Y."/>
            <person name="Zhao Q."/>
            <person name="Feng Q."/>
            <person name="Zhang L."/>
            <person name="Zhu J."/>
            <person name="Weng Q."/>
            <person name="Mu J."/>
            <person name="Lu Y."/>
            <person name="Fan D."/>
            <person name="Liu Y."/>
            <person name="Guan J."/>
            <person name="Zhang Y."/>
            <person name="Yu S."/>
            <person name="Liu X."/>
            <person name="Zhang Y."/>
            <person name="Hong G."/>
            <person name="Han B."/>
            <person name="Choisne N."/>
            <person name="Demange N."/>
            <person name="Orjeda G."/>
            <person name="Samain S."/>
            <person name="Cattolico L."/>
            <person name="Pelletier E."/>
            <person name="Couloux A."/>
            <person name="Segurens B."/>
            <person name="Wincker P."/>
            <person name="D'Hont A."/>
            <person name="Scarpelli C."/>
            <person name="Weissenbach J."/>
            <person name="Salanoubat M."/>
            <person name="Quetier F."/>
            <person name="Yu Y."/>
            <person name="Kim H.R."/>
            <person name="Rambo T."/>
            <person name="Currie J."/>
            <person name="Collura K."/>
            <person name="Luo M."/>
            <person name="Yang T."/>
            <person name="Ammiraju J.S.S."/>
            <person name="Engler F."/>
            <person name="Soderlund C."/>
            <person name="Wing R.A."/>
            <person name="Palmer L.E."/>
            <person name="de la Bastide M."/>
            <person name="Spiegel L."/>
            <person name="Nascimento L."/>
            <person name="Zutavern T."/>
            <person name="O'Shaughnessy A."/>
            <person name="Dike S."/>
            <person name="Dedhia N."/>
            <person name="Preston R."/>
            <person name="Balija V."/>
            <person name="McCombie W.R."/>
            <person name="Chow T."/>
            <person name="Chen H."/>
            <person name="Chung M."/>
            <person name="Chen C."/>
            <person name="Shaw J."/>
            <person name="Wu H."/>
            <person name="Hsiao K."/>
            <person name="Chao Y."/>
            <person name="Chu M."/>
            <person name="Cheng C."/>
            <person name="Hour A."/>
            <person name="Lee P."/>
            <person name="Lin S."/>
            <person name="Lin Y."/>
            <person name="Liou J."/>
            <person name="Liu S."/>
            <person name="Hsing Y."/>
            <person name="Raghuvanshi S."/>
            <person name="Mohanty A."/>
            <person name="Bharti A.K."/>
            <person name="Gaur A."/>
            <person name="Gupta V."/>
            <person name="Kumar D."/>
            <person name="Ravi V."/>
            <person name="Vij S."/>
            <person name="Kapur A."/>
            <person name="Khurana P."/>
            <person name="Khurana P."/>
            <person name="Khurana J.P."/>
            <person name="Tyagi A.K."/>
            <person name="Gaikwad K."/>
            <person name="Singh A."/>
            <person name="Dalal V."/>
            <person name="Srivastava S."/>
            <person name="Dixit A."/>
            <person name="Pal A.K."/>
            <person name="Ghazi I.A."/>
            <person name="Yadav M."/>
            <person name="Pandit A."/>
            <person name="Bhargava A."/>
            <person name="Sureshbabu K."/>
            <person name="Batra K."/>
            <person name="Sharma T.R."/>
            <person name="Mohapatra T."/>
            <person name="Singh N.K."/>
            <person name="Messing J."/>
            <person name="Nelson A.B."/>
            <person name="Fuks G."/>
            <person name="Kavchok S."/>
            <person name="Keizer G."/>
            <person name="Linton E."/>
            <person name="Llaca V."/>
            <person name="Song R."/>
            <person name="Tanyolac B."/>
            <person name="Young S."/>
            <person name="Ho-Il K."/>
            <person name="Hahn J.H."/>
            <person name="Sangsakoo G."/>
            <person name="Vanavichit A."/>
            <person name="de Mattos Luiz.A.T."/>
            <person name="Zimmer P.D."/>
            <person name="Malone G."/>
            <person name="Dellagostin O."/>
            <person name="de Oliveira A.C."/>
            <person name="Bevan M."/>
            <person name="Bancroft I."/>
            <person name="Minx P."/>
            <person name="Cordum H."/>
            <person name="Wilson R."/>
            <person name="Cheng Z."/>
            <person name="Jin W."/>
            <person name="Jiang J."/>
            <person name="Leong S.A."/>
            <person name="Iwama H."/>
            <person name="Gojobori T."/>
            <person name="Itoh T."/>
            <person name="Niimura Y."/>
            <person name="Fujii Y."/>
            <person name="Habara T."/>
            <person name="Sakai H."/>
            <person name="Sato Y."/>
            <person name="Wilson G."/>
            <person name="Kumar K."/>
            <person name="McCouch S."/>
            <person name="Juretic N."/>
            <person name="Hoen D."/>
            <person name="Wright S."/>
            <person name="Bruskiewich R."/>
            <person name="Bureau T."/>
            <person name="Miyao A."/>
            <person name="Hirochika H."/>
            <person name="Nishikawa T."/>
            <person name="Kadowaki K."/>
            <person name="Sugiura M."/>
            <person name="Burr B."/>
            <person name="Sasaki T."/>
        </authorList>
    </citation>
    <scope>NUCLEOTIDE SEQUENCE [LARGE SCALE GENOMIC DNA]</scope>
    <source>
        <strain evidence="3">cv. Nipponbare</strain>
    </source>
</reference>
<feature type="coiled-coil region" evidence="1">
    <location>
        <begin position="55"/>
        <end position="82"/>
    </location>
</feature>
<reference evidence="3" key="2">
    <citation type="journal article" date="2008" name="Nucleic Acids Res.">
        <title>The rice annotation project database (RAP-DB): 2008 update.</title>
        <authorList>
            <consortium name="The rice annotation project (RAP)"/>
        </authorList>
    </citation>
    <scope>GENOME REANNOTATION</scope>
    <source>
        <strain evidence="3">cv. Nipponbare</strain>
    </source>
</reference>
<keyword evidence="1" id="KW-0175">Coiled coil</keyword>
<sequence length="384" mass="40771">MEKGDETLAAKKTCLMCGAAGAGGDVTAATADGHPAKPYAAVNPTNSDTANADQIEGLRTTIRDLEEKLAAANTMIEDLKRSSSADTMCPNFFSHSDKGKFDPYHCKCVYSDNMPEFFAADATGNPREAPEEGHGQRAPPHLVRLHVPQSHPSDAQCLTAQPPDPHRRNVVAAAFAGGSSSPAPLQVPVFQQESTGKGKHSNQLQQQFCCTGGRCPDLLQRLCRVDSQAGVGGDGTSYVWWYPVAGCSPAEAVLWALLNQGPPPPSMRNHINLLPTALPPQVGMAMDKGKAPLIELPYGIPMDDFLGDGSERNTVATTRNNATPLMVPDQVVANAAIDAEEDIMFSLEFLLGLDYDMLLPIEDTSATDAAVSDDVAGIDIGCDL</sequence>
<gene>
    <name evidence="2" type="primary">P0026A08.23</name>
</gene>
<dbReference type="AlphaFoldDB" id="Q6ZCX9"/>
<proteinExistence type="predicted"/>
<evidence type="ECO:0000313" key="2">
    <source>
        <dbReference type="EMBL" id="BAC99526.1"/>
    </source>
</evidence>
<accession>Q6ZCX9</accession>
<name>Q6ZCX9_ORYSJ</name>
<evidence type="ECO:0000256" key="1">
    <source>
        <dbReference type="SAM" id="Coils"/>
    </source>
</evidence>